<evidence type="ECO:0000256" key="2">
    <source>
        <dbReference type="ARBA" id="ARBA00022723"/>
    </source>
</evidence>
<feature type="compositionally biased region" description="Basic and acidic residues" evidence="5">
    <location>
        <begin position="187"/>
        <end position="208"/>
    </location>
</feature>
<feature type="region of interest" description="Disordered" evidence="5">
    <location>
        <begin position="182"/>
        <end position="235"/>
    </location>
</feature>
<name>A0A8S1AE88_ARCPL</name>
<evidence type="ECO:0000256" key="1">
    <source>
        <dbReference type="ARBA" id="ARBA00008354"/>
    </source>
</evidence>
<dbReference type="Pfam" id="PF22794">
    <property type="entry name" value="jr-ZPR1"/>
    <property type="match status" value="2"/>
</dbReference>
<dbReference type="InterPro" id="IPR056180">
    <property type="entry name" value="ZPR1_jr_dom"/>
</dbReference>
<keyword evidence="2" id="KW-0479">Metal-binding</keyword>
<comment type="similarity">
    <text evidence="1">Belongs to the ZPR1 family.</text>
</comment>
<dbReference type="EMBL" id="CADEBD010000321">
    <property type="protein sequence ID" value="CAB3244751.1"/>
    <property type="molecule type" value="Genomic_DNA"/>
</dbReference>
<evidence type="ECO:0000313" key="7">
    <source>
        <dbReference type="EMBL" id="CAB3244751.1"/>
    </source>
</evidence>
<dbReference type="Pfam" id="PF03367">
    <property type="entry name" value="Zn_ribbon_ZPR1"/>
    <property type="match status" value="2"/>
</dbReference>
<dbReference type="PANTHER" id="PTHR10876:SF0">
    <property type="entry name" value="ZINC FINGER PROTEIN ZPR1"/>
    <property type="match status" value="1"/>
</dbReference>
<dbReference type="OrthoDB" id="448446at2759"/>
<evidence type="ECO:0000256" key="5">
    <source>
        <dbReference type="SAM" id="MobiDB-lite"/>
    </source>
</evidence>
<evidence type="ECO:0000256" key="4">
    <source>
        <dbReference type="ARBA" id="ARBA00022833"/>
    </source>
</evidence>
<keyword evidence="4" id="KW-0862">Zinc</keyword>
<organism evidence="7 8">
    <name type="scientific">Arctia plantaginis</name>
    <name type="common">Wood tiger moth</name>
    <name type="synonym">Phalaena plantaginis</name>
    <dbReference type="NCBI Taxonomy" id="874455"/>
    <lineage>
        <taxon>Eukaryota</taxon>
        <taxon>Metazoa</taxon>
        <taxon>Ecdysozoa</taxon>
        <taxon>Arthropoda</taxon>
        <taxon>Hexapoda</taxon>
        <taxon>Insecta</taxon>
        <taxon>Pterygota</taxon>
        <taxon>Neoptera</taxon>
        <taxon>Endopterygota</taxon>
        <taxon>Lepidoptera</taxon>
        <taxon>Glossata</taxon>
        <taxon>Ditrysia</taxon>
        <taxon>Noctuoidea</taxon>
        <taxon>Erebidae</taxon>
        <taxon>Arctiinae</taxon>
        <taxon>Arctia</taxon>
    </lineage>
</organism>
<dbReference type="InterPro" id="IPR042451">
    <property type="entry name" value="ZPR1_A/B_dom"/>
</dbReference>
<dbReference type="InterPro" id="IPR004457">
    <property type="entry name" value="Znf_ZPR1"/>
</dbReference>
<dbReference type="FunFam" id="2.20.25.420:FF:000003">
    <property type="entry name" value="zinc finger protein ZPR1"/>
    <property type="match status" value="1"/>
</dbReference>
<evidence type="ECO:0000259" key="6">
    <source>
        <dbReference type="SMART" id="SM00709"/>
    </source>
</evidence>
<dbReference type="GO" id="GO:0008270">
    <property type="term" value="F:zinc ion binding"/>
    <property type="evidence" value="ECO:0007669"/>
    <property type="project" value="UniProtKB-KW"/>
</dbReference>
<dbReference type="Gene3D" id="2.60.120.1040">
    <property type="entry name" value="ZPR1, A/B domain"/>
    <property type="match status" value="2"/>
</dbReference>
<sequence>MCSAEQKPVFRDLNVEDEDPEVTEIESLCMNCHSNGMTRLLLTRIPYYKNVVIMSFSCEECGYQNNEIQPGGAYAELGVRWTLKVESPTDLNRQVVKSDYTSVKIPELDFEIPAQSQKGEVTTVEGILSRAIAGLVQDQTQRRIDHPEAAAQIDAFVDRLEALKPADKPWTLQLEDISGNCFMENPEAPRRDPRCSREDFRRTKEQDHSLGIFEQDQDIDTPTAGPPSSLLSPSDPRDFTYDQMSADEVMCFRTNCPDCNAPANTNMKLTNIPYFKEVVIMATLCDACGHRTNEVKSGGGIEEQGVRFEVRVANKLDFSRDVLKSETCSMEIPELDLEVGGRALGGRFTTAEGLVRATLDQLADSPGAIGDAPGLNTEGLKSFIENLKKVLEGEMAITIILDDPAGNSYVQSLADDPTVPDDGLKITRYTRTFEQNEELGINDMNTEGF</sequence>
<dbReference type="InterPro" id="IPR040141">
    <property type="entry name" value="ZPR1"/>
</dbReference>
<dbReference type="Gene3D" id="2.20.25.420">
    <property type="entry name" value="ZPR1, zinc finger domain"/>
    <property type="match status" value="2"/>
</dbReference>
<proteinExistence type="inferred from homology"/>
<keyword evidence="3" id="KW-0863">Zinc-finger</keyword>
<dbReference type="SMART" id="SM00709">
    <property type="entry name" value="Zpr1"/>
    <property type="match status" value="2"/>
</dbReference>
<accession>A0A8S1AE88</accession>
<dbReference type="GO" id="GO:0005634">
    <property type="term" value="C:nucleus"/>
    <property type="evidence" value="ECO:0007669"/>
    <property type="project" value="TreeGrafter"/>
</dbReference>
<dbReference type="InterPro" id="IPR042452">
    <property type="entry name" value="ZPR1_Znf1/2"/>
</dbReference>
<dbReference type="AlphaFoldDB" id="A0A8S1AE88"/>
<dbReference type="NCBIfam" id="TIGR00310">
    <property type="entry name" value="ZPR1_znf"/>
    <property type="match status" value="2"/>
</dbReference>
<dbReference type="FunFam" id="2.20.25.420:FF:000001">
    <property type="entry name" value="Zinc finger protein ZPR1"/>
    <property type="match status" value="1"/>
</dbReference>
<feature type="domain" description="Zinc finger ZPR1-type" evidence="6">
    <location>
        <begin position="254"/>
        <end position="412"/>
    </location>
</feature>
<feature type="domain" description="Zinc finger ZPR1-type" evidence="6">
    <location>
        <begin position="27"/>
        <end position="185"/>
    </location>
</feature>
<dbReference type="Proteomes" id="UP000494256">
    <property type="component" value="Unassembled WGS sequence"/>
</dbReference>
<dbReference type="PANTHER" id="PTHR10876">
    <property type="entry name" value="ZINC FINGER PROTEIN ZPR1"/>
    <property type="match status" value="1"/>
</dbReference>
<evidence type="ECO:0000256" key="3">
    <source>
        <dbReference type="ARBA" id="ARBA00022771"/>
    </source>
</evidence>
<gene>
    <name evidence="7" type="ORF">APLA_LOCUS10816</name>
</gene>
<dbReference type="FunFam" id="2.60.120.1040:FF:000003">
    <property type="entry name" value="Zinc finger protein zpr1"/>
    <property type="match status" value="1"/>
</dbReference>
<protein>
    <recommendedName>
        <fullName evidence="6">Zinc finger ZPR1-type domain-containing protein</fullName>
    </recommendedName>
</protein>
<reference evidence="7 8" key="1">
    <citation type="submission" date="2020-04" db="EMBL/GenBank/DDBJ databases">
        <authorList>
            <person name="Wallbank WR R."/>
            <person name="Pardo Diaz C."/>
            <person name="Kozak K."/>
            <person name="Martin S."/>
            <person name="Jiggins C."/>
            <person name="Moest M."/>
            <person name="Warren A I."/>
            <person name="Byers J.R.P. K."/>
            <person name="Montejo-Kovacevich G."/>
            <person name="Yen C E."/>
        </authorList>
    </citation>
    <scope>NUCLEOTIDE SEQUENCE [LARGE SCALE GENOMIC DNA]</scope>
</reference>
<comment type="caution">
    <text evidence="7">The sequence shown here is derived from an EMBL/GenBank/DDBJ whole genome shotgun (WGS) entry which is preliminary data.</text>
</comment>
<evidence type="ECO:0000313" key="8">
    <source>
        <dbReference type="Proteomes" id="UP000494256"/>
    </source>
</evidence>